<dbReference type="SUPFAM" id="SSF55781">
    <property type="entry name" value="GAF domain-like"/>
    <property type="match status" value="1"/>
</dbReference>
<dbReference type="InterPro" id="IPR027417">
    <property type="entry name" value="P-loop_NTPase"/>
</dbReference>
<keyword evidence="1" id="KW-0547">Nucleotide-binding</keyword>
<dbReference type="InterPro" id="IPR058031">
    <property type="entry name" value="AAA_lid_NorR"/>
</dbReference>
<evidence type="ECO:0000256" key="1">
    <source>
        <dbReference type="ARBA" id="ARBA00022741"/>
    </source>
</evidence>
<evidence type="ECO:0000256" key="3">
    <source>
        <dbReference type="ARBA" id="ARBA00023015"/>
    </source>
</evidence>
<dbReference type="RefSeq" id="WP_221029232.1">
    <property type="nucleotide sequence ID" value="NZ_CP139781.1"/>
</dbReference>
<dbReference type="PROSITE" id="PS00676">
    <property type="entry name" value="SIGMA54_INTERACT_2"/>
    <property type="match status" value="1"/>
</dbReference>
<dbReference type="PROSITE" id="PS00675">
    <property type="entry name" value="SIGMA54_INTERACT_1"/>
    <property type="match status" value="1"/>
</dbReference>
<dbReference type="InterPro" id="IPR025944">
    <property type="entry name" value="Sigma_54_int_dom_CS"/>
</dbReference>
<dbReference type="SUPFAM" id="SSF52540">
    <property type="entry name" value="P-loop containing nucleoside triphosphate hydrolases"/>
    <property type="match status" value="1"/>
</dbReference>
<proteinExistence type="predicted"/>
<evidence type="ECO:0000256" key="4">
    <source>
        <dbReference type="ARBA" id="ARBA00023125"/>
    </source>
</evidence>
<dbReference type="EMBL" id="CP139781">
    <property type="protein sequence ID" value="WRQ87355.1"/>
    <property type="molecule type" value="Genomic_DNA"/>
</dbReference>
<dbReference type="Gene3D" id="3.30.450.40">
    <property type="match status" value="1"/>
</dbReference>
<dbReference type="PRINTS" id="PR01590">
    <property type="entry name" value="HTHFIS"/>
</dbReference>
<reference evidence="7 8" key="1">
    <citation type="submission" date="2021-08" db="EMBL/GenBank/DDBJ databases">
        <authorList>
            <person name="Zhang D."/>
            <person name="Zhang A."/>
            <person name="Wang L."/>
        </authorList>
    </citation>
    <scope>NUCLEOTIDE SEQUENCE [LARGE SCALE GENOMIC DNA]</scope>
    <source>
        <strain evidence="7 8">WL0086</strain>
    </source>
</reference>
<gene>
    <name evidence="7" type="ORF">K1X11_021280</name>
</gene>
<dbReference type="InterPro" id="IPR003018">
    <property type="entry name" value="GAF"/>
</dbReference>
<dbReference type="InterPro" id="IPR025943">
    <property type="entry name" value="Sigma_54_int_dom_ATP-bd_2"/>
</dbReference>
<evidence type="ECO:0000313" key="8">
    <source>
        <dbReference type="Proteomes" id="UP000738431"/>
    </source>
</evidence>
<reference evidence="7 8" key="2">
    <citation type="submission" date="2023-12" db="EMBL/GenBank/DDBJ databases">
        <title>Description of an unclassified Opitutus bacterium of Verrucomicrobiota.</title>
        <authorList>
            <person name="Zhang D.-F."/>
        </authorList>
    </citation>
    <scope>NUCLEOTIDE SEQUENCE [LARGE SCALE GENOMIC DNA]</scope>
    <source>
        <strain evidence="7 8">WL0086</strain>
    </source>
</reference>
<keyword evidence="3" id="KW-0805">Transcription regulation</keyword>
<evidence type="ECO:0000313" key="7">
    <source>
        <dbReference type="EMBL" id="WRQ87355.1"/>
    </source>
</evidence>
<dbReference type="Proteomes" id="UP000738431">
    <property type="component" value="Chromosome"/>
</dbReference>
<dbReference type="PROSITE" id="PS50045">
    <property type="entry name" value="SIGMA54_INTERACT_4"/>
    <property type="match status" value="1"/>
</dbReference>
<keyword evidence="2" id="KW-0067">ATP-binding</keyword>
<protein>
    <submittedName>
        <fullName evidence="7">Sigma 54-interacting transcriptional regulator</fullName>
    </submittedName>
</protein>
<sequence length="535" mass="59227">MEECDRCASAKKPPTPALFGGCRLMREFTVLHDISTALSQGFELREAILPMFRKVTEASGLRRGILTVLSRESGDLVVEELEDDSVPAKSLHLGQLESGYFGAVAASGEPAVIPQLSATVTSDWLPAERDLLRAAIDAGESLIMVPIRHAQEILGTLSFTRPPAGQAHLEADERFLMVVAGQVGLAVRFRQIAKERFDALKEENVRLMEQIQKSFIPEGLIGRSSAMRMVYFHVDQVASSKTTVLIRGETGAGKERVATTIWEASSRKRRPYVRVNCAALPESIIESELFGHEKGAFTGALSLRKGRFELAQGGTIFLDEIGEISAATQAKLLRVLQEGTYERVGGTETLHVDVRVIAATNRNLEKMIEDGSFRLDLYYRINVFPIYVPPLRERRSDILELADFFLEKYARQNGKAVLRISTPAIDMLMAYHWPGNVRELENIIERAVLLSTDGVIHSYHLPPTLQTGEASNTASASTLAEAVDALERELIVEALKNHRGIVAQAARHLGLTERVLGLRLKKYAIDSRRFRTAEA</sequence>
<evidence type="ECO:0000259" key="6">
    <source>
        <dbReference type="PROSITE" id="PS50045"/>
    </source>
</evidence>
<name>A0ABZ1C6U5_9BACT</name>
<dbReference type="SMART" id="SM00382">
    <property type="entry name" value="AAA"/>
    <property type="match status" value="1"/>
</dbReference>
<dbReference type="SUPFAM" id="SSF46689">
    <property type="entry name" value="Homeodomain-like"/>
    <property type="match status" value="1"/>
</dbReference>
<dbReference type="InterPro" id="IPR002078">
    <property type="entry name" value="Sigma_54_int"/>
</dbReference>
<dbReference type="InterPro" id="IPR025662">
    <property type="entry name" value="Sigma_54_int_dom_ATP-bd_1"/>
</dbReference>
<dbReference type="Gene3D" id="3.40.50.300">
    <property type="entry name" value="P-loop containing nucleotide triphosphate hydrolases"/>
    <property type="match status" value="1"/>
</dbReference>
<dbReference type="Pfam" id="PF25601">
    <property type="entry name" value="AAA_lid_14"/>
    <property type="match status" value="1"/>
</dbReference>
<dbReference type="PROSITE" id="PS00688">
    <property type="entry name" value="SIGMA54_INTERACT_3"/>
    <property type="match status" value="1"/>
</dbReference>
<feature type="domain" description="Sigma-54 factor interaction" evidence="6">
    <location>
        <begin position="220"/>
        <end position="449"/>
    </location>
</feature>
<dbReference type="InterPro" id="IPR029016">
    <property type="entry name" value="GAF-like_dom_sf"/>
</dbReference>
<accession>A0ABZ1C6U5</accession>
<evidence type="ECO:0000256" key="2">
    <source>
        <dbReference type="ARBA" id="ARBA00022840"/>
    </source>
</evidence>
<keyword evidence="8" id="KW-1185">Reference proteome</keyword>
<organism evidence="7 8">
    <name type="scientific">Actomonas aquatica</name>
    <dbReference type="NCBI Taxonomy" id="2866162"/>
    <lineage>
        <taxon>Bacteria</taxon>
        <taxon>Pseudomonadati</taxon>
        <taxon>Verrucomicrobiota</taxon>
        <taxon>Opitutia</taxon>
        <taxon>Opitutales</taxon>
        <taxon>Opitutaceae</taxon>
        <taxon>Actomonas</taxon>
    </lineage>
</organism>
<dbReference type="InterPro" id="IPR003593">
    <property type="entry name" value="AAA+_ATPase"/>
</dbReference>
<dbReference type="Pfam" id="PF02954">
    <property type="entry name" value="HTH_8"/>
    <property type="match status" value="1"/>
</dbReference>
<dbReference type="CDD" id="cd00009">
    <property type="entry name" value="AAA"/>
    <property type="match status" value="1"/>
</dbReference>
<keyword evidence="4" id="KW-0238">DNA-binding</keyword>
<keyword evidence="5" id="KW-0804">Transcription</keyword>
<evidence type="ECO:0000256" key="5">
    <source>
        <dbReference type="ARBA" id="ARBA00023163"/>
    </source>
</evidence>
<dbReference type="PANTHER" id="PTHR32071">
    <property type="entry name" value="TRANSCRIPTIONAL REGULATORY PROTEIN"/>
    <property type="match status" value="1"/>
</dbReference>
<dbReference type="Pfam" id="PF01590">
    <property type="entry name" value="GAF"/>
    <property type="match status" value="1"/>
</dbReference>
<dbReference type="Pfam" id="PF00158">
    <property type="entry name" value="Sigma54_activat"/>
    <property type="match status" value="1"/>
</dbReference>
<dbReference type="Gene3D" id="1.10.8.60">
    <property type="match status" value="1"/>
</dbReference>
<dbReference type="InterPro" id="IPR009057">
    <property type="entry name" value="Homeodomain-like_sf"/>
</dbReference>
<dbReference type="Gene3D" id="1.10.10.60">
    <property type="entry name" value="Homeodomain-like"/>
    <property type="match status" value="1"/>
</dbReference>
<dbReference type="InterPro" id="IPR002197">
    <property type="entry name" value="HTH_Fis"/>
</dbReference>
<dbReference type="SMART" id="SM00065">
    <property type="entry name" value="GAF"/>
    <property type="match status" value="1"/>
</dbReference>